<dbReference type="STRING" id="1246637.MTBBW1_2400036"/>
<dbReference type="PANTHER" id="PTHR30007:SF0">
    <property type="entry name" value="TRANSPOSASE"/>
    <property type="match status" value="1"/>
</dbReference>
<accession>A0A1W1HEI3</accession>
<reference evidence="4 5" key="1">
    <citation type="submission" date="2017-03" db="EMBL/GenBank/DDBJ databases">
        <authorList>
            <person name="Afonso C.L."/>
            <person name="Miller P.J."/>
            <person name="Scott M.A."/>
            <person name="Spackman E."/>
            <person name="Goraichik I."/>
            <person name="Dimitrov K.M."/>
            <person name="Suarez D.L."/>
            <person name="Swayne D.E."/>
        </authorList>
    </citation>
    <scope>NUCLEOTIDE SEQUENCE [LARGE SCALE GENOMIC DNA]</scope>
    <source>
        <strain evidence="4">PRJEB14757</strain>
    </source>
</reference>
<dbReference type="InterPro" id="IPR025161">
    <property type="entry name" value="IS402-like_dom"/>
</dbReference>
<feature type="domain" description="Transposase IS4-like" evidence="2">
    <location>
        <begin position="104"/>
        <end position="261"/>
    </location>
</feature>
<evidence type="ECO:0000313" key="5">
    <source>
        <dbReference type="Proteomes" id="UP000191931"/>
    </source>
</evidence>
<dbReference type="GO" id="GO:0003677">
    <property type="term" value="F:DNA binding"/>
    <property type="evidence" value="ECO:0007669"/>
    <property type="project" value="InterPro"/>
</dbReference>
<protein>
    <submittedName>
        <fullName evidence="4">Transposase</fullName>
    </submittedName>
</protein>
<dbReference type="PANTHER" id="PTHR30007">
    <property type="entry name" value="PHP DOMAIN PROTEIN"/>
    <property type="match status" value="1"/>
</dbReference>
<sequence>MSVEYKKKYPTDVTDSEWEIVLQFIPKPKSGKGKSGRPASDLRNVFNGIRYVNKTGCQWRMLPNDFGPWSTIYGYYNKWSKLKIWKTLMDELRKMVRKRQGRKPDPSAGSVDSQSVKSSIQGESIGIDGGKLVKGRKRHILVDTLGLILSVIVTPANEGDRNGLKNLLTDYFSNGISRLRKIWVDGGYSGSALKEWVRKLKKTHQIDLEVSEKEGKGFNVVKKRWVVERTFAWIYNFRRNSKDYERKTDNSEAMIQISMISILLNRLS</sequence>
<dbReference type="AlphaFoldDB" id="A0A1W1HEI3"/>
<organism evidence="4 5">
    <name type="scientific">Desulfamplus magnetovallimortis</name>
    <dbReference type="NCBI Taxonomy" id="1246637"/>
    <lineage>
        <taxon>Bacteria</taxon>
        <taxon>Pseudomonadati</taxon>
        <taxon>Thermodesulfobacteriota</taxon>
        <taxon>Desulfobacteria</taxon>
        <taxon>Desulfobacterales</taxon>
        <taxon>Desulfobacteraceae</taxon>
        <taxon>Desulfamplus</taxon>
    </lineage>
</organism>
<evidence type="ECO:0000259" key="3">
    <source>
        <dbReference type="Pfam" id="PF13340"/>
    </source>
</evidence>
<dbReference type="RefSeq" id="WP_080809299.1">
    <property type="nucleotide sequence ID" value="NZ_LT828565.1"/>
</dbReference>
<dbReference type="NCBIfam" id="NF033580">
    <property type="entry name" value="transpos_IS5_3"/>
    <property type="match status" value="1"/>
</dbReference>
<gene>
    <name evidence="4" type="ORF">MTBBW1_2400036</name>
</gene>
<dbReference type="OrthoDB" id="5414036at2"/>
<keyword evidence="5" id="KW-1185">Reference proteome</keyword>
<dbReference type="Pfam" id="PF13340">
    <property type="entry name" value="DUF4096"/>
    <property type="match status" value="1"/>
</dbReference>
<feature type="domain" description="Insertion element IS402-like" evidence="3">
    <location>
        <begin position="13"/>
        <end position="89"/>
    </location>
</feature>
<evidence type="ECO:0000259" key="2">
    <source>
        <dbReference type="Pfam" id="PF01609"/>
    </source>
</evidence>
<evidence type="ECO:0000256" key="1">
    <source>
        <dbReference type="SAM" id="MobiDB-lite"/>
    </source>
</evidence>
<feature type="compositionally biased region" description="Polar residues" evidence="1">
    <location>
        <begin position="110"/>
        <end position="120"/>
    </location>
</feature>
<dbReference type="GO" id="GO:0006313">
    <property type="term" value="P:DNA transposition"/>
    <property type="evidence" value="ECO:0007669"/>
    <property type="project" value="InterPro"/>
</dbReference>
<proteinExistence type="predicted"/>
<feature type="region of interest" description="Disordered" evidence="1">
    <location>
        <begin position="97"/>
        <end position="120"/>
    </location>
</feature>
<dbReference type="Proteomes" id="UP000191931">
    <property type="component" value="Unassembled WGS sequence"/>
</dbReference>
<dbReference type="Pfam" id="PF01609">
    <property type="entry name" value="DDE_Tnp_1"/>
    <property type="match status" value="1"/>
</dbReference>
<dbReference type="EMBL" id="FWEV01000158">
    <property type="protein sequence ID" value="SLM30782.1"/>
    <property type="molecule type" value="Genomic_DNA"/>
</dbReference>
<evidence type="ECO:0000313" key="4">
    <source>
        <dbReference type="EMBL" id="SLM30782.1"/>
    </source>
</evidence>
<dbReference type="GO" id="GO:0004803">
    <property type="term" value="F:transposase activity"/>
    <property type="evidence" value="ECO:0007669"/>
    <property type="project" value="InterPro"/>
</dbReference>
<dbReference type="InterPro" id="IPR002559">
    <property type="entry name" value="Transposase_11"/>
</dbReference>
<name>A0A1W1HEI3_9BACT</name>